<evidence type="ECO:0000256" key="6">
    <source>
        <dbReference type="RuleBase" id="RU003355"/>
    </source>
</evidence>
<keyword evidence="3 5" id="KW-0378">Hydrolase</keyword>
<dbReference type="InterPro" id="IPR051048">
    <property type="entry name" value="Peptidase_S8/S53_subtilisin"/>
</dbReference>
<evidence type="ECO:0000256" key="4">
    <source>
        <dbReference type="ARBA" id="ARBA00022825"/>
    </source>
</evidence>
<evidence type="ECO:0000256" key="3">
    <source>
        <dbReference type="ARBA" id="ARBA00022801"/>
    </source>
</evidence>
<feature type="active site" description="Charge relay system" evidence="5">
    <location>
        <position position="45"/>
    </location>
</feature>
<evidence type="ECO:0000259" key="8">
    <source>
        <dbReference type="Pfam" id="PF00082"/>
    </source>
</evidence>
<dbReference type="InterPro" id="IPR036852">
    <property type="entry name" value="Peptidase_S8/S53_dom_sf"/>
</dbReference>
<dbReference type="PANTHER" id="PTHR43399">
    <property type="entry name" value="SUBTILISIN-RELATED"/>
    <property type="match status" value="1"/>
</dbReference>
<accession>A0ABW5RTM3</accession>
<feature type="transmembrane region" description="Helical" evidence="7">
    <location>
        <begin position="239"/>
        <end position="258"/>
    </location>
</feature>
<keyword evidence="4 5" id="KW-0720">Serine protease</keyword>
<evidence type="ECO:0000256" key="1">
    <source>
        <dbReference type="ARBA" id="ARBA00011073"/>
    </source>
</evidence>
<comment type="caution">
    <text evidence="9">The sequence shown here is derived from an EMBL/GenBank/DDBJ whole genome shotgun (WGS) entry which is preliminary data.</text>
</comment>
<dbReference type="PROSITE" id="PS00136">
    <property type="entry name" value="SUBTILASE_ASP"/>
    <property type="match status" value="1"/>
</dbReference>
<gene>
    <name evidence="9" type="ORF">ACFSUL_09195</name>
</gene>
<keyword evidence="7" id="KW-0472">Membrane</keyword>
<evidence type="ECO:0000256" key="2">
    <source>
        <dbReference type="ARBA" id="ARBA00022670"/>
    </source>
</evidence>
<dbReference type="Pfam" id="PF00082">
    <property type="entry name" value="Peptidase_S8"/>
    <property type="match status" value="1"/>
</dbReference>
<keyword evidence="2 5" id="KW-0645">Protease</keyword>
<keyword evidence="10" id="KW-1185">Reference proteome</keyword>
<dbReference type="PRINTS" id="PR00723">
    <property type="entry name" value="SUBTILISIN"/>
</dbReference>
<feature type="active site" description="Charge relay system" evidence="5">
    <location>
        <position position="82"/>
    </location>
</feature>
<dbReference type="PROSITE" id="PS51892">
    <property type="entry name" value="SUBTILASE"/>
    <property type="match status" value="1"/>
</dbReference>
<dbReference type="InterPro" id="IPR023827">
    <property type="entry name" value="Peptidase_S8_Asp-AS"/>
</dbReference>
<dbReference type="InterPro" id="IPR015500">
    <property type="entry name" value="Peptidase_S8_subtilisin-rel"/>
</dbReference>
<dbReference type="PROSITE" id="PS00137">
    <property type="entry name" value="SUBTILASE_HIS"/>
    <property type="match status" value="1"/>
</dbReference>
<dbReference type="CDD" id="cd07477">
    <property type="entry name" value="Peptidases_S8_Subtilisin_subset"/>
    <property type="match status" value="1"/>
</dbReference>
<evidence type="ECO:0000256" key="5">
    <source>
        <dbReference type="PROSITE-ProRule" id="PRU01240"/>
    </source>
</evidence>
<dbReference type="SUPFAM" id="SSF52743">
    <property type="entry name" value="Subtilisin-like"/>
    <property type="match status" value="1"/>
</dbReference>
<dbReference type="Proteomes" id="UP001597506">
    <property type="component" value="Unassembled WGS sequence"/>
</dbReference>
<dbReference type="InterPro" id="IPR034202">
    <property type="entry name" value="Subtilisin_Carlsberg-like"/>
</dbReference>
<keyword evidence="7" id="KW-0812">Transmembrane</keyword>
<feature type="active site" description="Charge relay system" evidence="5">
    <location>
        <position position="244"/>
    </location>
</feature>
<evidence type="ECO:0000313" key="10">
    <source>
        <dbReference type="Proteomes" id="UP001597506"/>
    </source>
</evidence>
<proteinExistence type="inferred from homology"/>
<name>A0ABW5RTM3_9BACI</name>
<evidence type="ECO:0000256" key="7">
    <source>
        <dbReference type="SAM" id="Phobius"/>
    </source>
</evidence>
<feature type="domain" description="Peptidase S8/S53" evidence="8">
    <location>
        <begin position="36"/>
        <end position="282"/>
    </location>
</feature>
<dbReference type="PROSITE" id="PS00138">
    <property type="entry name" value="SUBTILASE_SER"/>
    <property type="match status" value="1"/>
</dbReference>
<dbReference type="RefSeq" id="WP_377934730.1">
    <property type="nucleotide sequence ID" value="NZ_JBHUMF010000021.1"/>
</dbReference>
<dbReference type="EMBL" id="JBHUMF010000021">
    <property type="protein sequence ID" value="MFD2680917.1"/>
    <property type="molecule type" value="Genomic_DNA"/>
</dbReference>
<dbReference type="InterPro" id="IPR022398">
    <property type="entry name" value="Peptidase_S8_His-AS"/>
</dbReference>
<protein>
    <submittedName>
        <fullName evidence="9">S8 family peptidase</fullName>
    </submittedName>
</protein>
<dbReference type="InterPro" id="IPR000209">
    <property type="entry name" value="Peptidase_S8/S53_dom"/>
</dbReference>
<comment type="similarity">
    <text evidence="1 5 6">Belongs to the peptidase S8 family.</text>
</comment>
<dbReference type="Gene3D" id="3.40.50.200">
    <property type="entry name" value="Peptidase S8/S53 domain"/>
    <property type="match status" value="1"/>
</dbReference>
<organism evidence="9 10">
    <name type="scientific">Bacillus seohaeanensis</name>
    <dbReference type="NCBI Taxonomy" id="284580"/>
    <lineage>
        <taxon>Bacteria</taxon>
        <taxon>Bacillati</taxon>
        <taxon>Bacillota</taxon>
        <taxon>Bacilli</taxon>
        <taxon>Bacillales</taxon>
        <taxon>Bacillaceae</taxon>
        <taxon>Bacillus</taxon>
    </lineage>
</organism>
<dbReference type="PANTHER" id="PTHR43399:SF4">
    <property type="entry name" value="CELL WALL-ASSOCIATED PROTEASE"/>
    <property type="match status" value="1"/>
</dbReference>
<reference evidence="10" key="1">
    <citation type="journal article" date="2019" name="Int. J. Syst. Evol. Microbiol.">
        <title>The Global Catalogue of Microorganisms (GCM) 10K type strain sequencing project: providing services to taxonomists for standard genome sequencing and annotation.</title>
        <authorList>
            <consortium name="The Broad Institute Genomics Platform"/>
            <consortium name="The Broad Institute Genome Sequencing Center for Infectious Disease"/>
            <person name="Wu L."/>
            <person name="Ma J."/>
        </authorList>
    </citation>
    <scope>NUCLEOTIDE SEQUENCE [LARGE SCALE GENOMIC DNA]</scope>
    <source>
        <strain evidence="10">KCTC 3913</strain>
    </source>
</reference>
<keyword evidence="7" id="KW-1133">Transmembrane helix</keyword>
<evidence type="ECO:0000313" key="9">
    <source>
        <dbReference type="EMBL" id="MFD2680917.1"/>
    </source>
</evidence>
<dbReference type="InterPro" id="IPR023828">
    <property type="entry name" value="Peptidase_S8_Ser-AS"/>
</dbReference>
<sequence>MKLMPHQIQIQENDTRFNWGIEAVNAREMWGQGIFGEGSIVAVIDTGCDTDHEHLSENIIGGANFTDDYSSQFDKYDDNNGHGTHVSGIIAANNVNYEIGIAPRAKLLILKTMKYNGSGSILSLIRALYYAVSWRGEKNEKVDIVCLSLGTKTDNPLLKEAVNYLVSKNILVVVASGNEGDGSLKEEYMYPGYYNGVIQVGSVDENLSPSAYSNNNNQLDVVAPGRNIFSTFPNNEYRVMSGTSMAAPFIAGALALIIEMSKKKFNRQLTEPELYAQLIKSTNLMEFSPSYTGNGIVDFSKTFK</sequence>